<evidence type="ECO:0000256" key="4">
    <source>
        <dbReference type="PROSITE-ProRule" id="PRU00520"/>
    </source>
</evidence>
<dbReference type="RefSeq" id="WP_407050688.1">
    <property type="nucleotide sequence ID" value="NZ_CP158568.1"/>
</dbReference>
<comment type="catalytic activity">
    <reaction evidence="3 4">
        <text>an acyl phosphate + H2O = a carboxylate + phosphate + H(+)</text>
        <dbReference type="Rhea" id="RHEA:14965"/>
        <dbReference type="ChEBI" id="CHEBI:15377"/>
        <dbReference type="ChEBI" id="CHEBI:15378"/>
        <dbReference type="ChEBI" id="CHEBI:29067"/>
        <dbReference type="ChEBI" id="CHEBI:43474"/>
        <dbReference type="ChEBI" id="CHEBI:59918"/>
        <dbReference type="EC" id="3.6.1.7"/>
    </reaction>
</comment>
<feature type="active site" evidence="4">
    <location>
        <position position="22"/>
    </location>
</feature>
<evidence type="ECO:0000256" key="5">
    <source>
        <dbReference type="RuleBase" id="RU004168"/>
    </source>
</evidence>
<dbReference type="InterPro" id="IPR020456">
    <property type="entry name" value="Acylphosphatase"/>
</dbReference>
<organism evidence="7">
    <name type="scientific">Methyloraptor flagellatus</name>
    <dbReference type="NCBI Taxonomy" id="3162530"/>
    <lineage>
        <taxon>Bacteria</taxon>
        <taxon>Pseudomonadati</taxon>
        <taxon>Pseudomonadota</taxon>
        <taxon>Alphaproteobacteria</taxon>
        <taxon>Hyphomicrobiales</taxon>
        <taxon>Ancalomicrobiaceae</taxon>
        <taxon>Methyloraptor</taxon>
    </lineage>
</organism>
<sequence>MPSGLTVARIGIEGRVQGVGYREWTRRHATELGLVGWVRNRRDGSVEALFCGEAAAVETMIARCGTGPRAAAVTRVTRLPWDGPRPNGGFDVIATI</sequence>
<protein>
    <recommendedName>
        <fullName evidence="2 4">acylphosphatase</fullName>
        <ecNumber evidence="2 4">3.6.1.7</ecNumber>
    </recommendedName>
</protein>
<proteinExistence type="inferred from homology"/>
<dbReference type="InterPro" id="IPR001792">
    <property type="entry name" value="Acylphosphatase-like_dom"/>
</dbReference>
<dbReference type="PROSITE" id="PS51160">
    <property type="entry name" value="ACYLPHOSPHATASE_3"/>
    <property type="match status" value="1"/>
</dbReference>
<reference evidence="7" key="1">
    <citation type="submission" date="2024-06" db="EMBL/GenBank/DDBJ databases">
        <title>Methylostella associata gen. nov., sp. nov., a novel Ancalomicrobiaceae-affiliated facultatively methylotrophic bacteria that feed on methanotrophs of the genus Methylococcus.</title>
        <authorList>
            <person name="Saltykova V."/>
            <person name="Danilova O.V."/>
            <person name="Oshkin I.Y."/>
            <person name="Belova S.E."/>
            <person name="Pimenov N.V."/>
            <person name="Dedysh S.N."/>
        </authorList>
    </citation>
    <scope>NUCLEOTIDE SEQUENCE</scope>
    <source>
        <strain evidence="7">S20</strain>
    </source>
</reference>
<feature type="active site" evidence="4">
    <location>
        <position position="40"/>
    </location>
</feature>
<dbReference type="SUPFAM" id="SSF54975">
    <property type="entry name" value="Acylphosphatase/BLUF domain-like"/>
    <property type="match status" value="1"/>
</dbReference>
<evidence type="ECO:0000256" key="3">
    <source>
        <dbReference type="ARBA" id="ARBA00047645"/>
    </source>
</evidence>
<dbReference type="InterPro" id="IPR036046">
    <property type="entry name" value="Acylphosphatase-like_dom_sf"/>
</dbReference>
<dbReference type="PROSITE" id="PS00151">
    <property type="entry name" value="ACYLPHOSPHATASE_2"/>
    <property type="match status" value="1"/>
</dbReference>
<dbReference type="InterPro" id="IPR017968">
    <property type="entry name" value="Acylphosphatase_CS"/>
</dbReference>
<gene>
    <name evidence="7" type="ORF">ABS361_04755</name>
</gene>
<dbReference type="Pfam" id="PF00708">
    <property type="entry name" value="Acylphosphatase"/>
    <property type="match status" value="1"/>
</dbReference>
<name>A0AAU7XBV8_9HYPH</name>
<evidence type="ECO:0000259" key="6">
    <source>
        <dbReference type="PROSITE" id="PS51160"/>
    </source>
</evidence>
<evidence type="ECO:0000313" key="7">
    <source>
        <dbReference type="EMBL" id="XBY45593.1"/>
    </source>
</evidence>
<dbReference type="PANTHER" id="PTHR47268:SF4">
    <property type="entry name" value="ACYLPHOSPHATASE"/>
    <property type="match status" value="1"/>
</dbReference>
<dbReference type="AlphaFoldDB" id="A0AAU7XBV8"/>
<evidence type="ECO:0000256" key="2">
    <source>
        <dbReference type="ARBA" id="ARBA00012150"/>
    </source>
</evidence>
<dbReference type="EMBL" id="CP158568">
    <property type="protein sequence ID" value="XBY45593.1"/>
    <property type="molecule type" value="Genomic_DNA"/>
</dbReference>
<feature type="domain" description="Acylphosphatase-like" evidence="6">
    <location>
        <begin position="7"/>
        <end position="94"/>
    </location>
</feature>
<dbReference type="PANTHER" id="PTHR47268">
    <property type="entry name" value="ACYLPHOSPHATASE"/>
    <property type="match status" value="1"/>
</dbReference>
<accession>A0AAU7XBV8</accession>
<dbReference type="KEGG" id="mflg:ABS361_04755"/>
<comment type="similarity">
    <text evidence="1 5">Belongs to the acylphosphatase family.</text>
</comment>
<dbReference type="NCBIfam" id="NF010996">
    <property type="entry name" value="PRK14421.1"/>
    <property type="match status" value="1"/>
</dbReference>
<dbReference type="EC" id="3.6.1.7" evidence="2 4"/>
<evidence type="ECO:0000256" key="1">
    <source>
        <dbReference type="ARBA" id="ARBA00005614"/>
    </source>
</evidence>
<dbReference type="GO" id="GO:0003998">
    <property type="term" value="F:acylphosphatase activity"/>
    <property type="evidence" value="ECO:0007669"/>
    <property type="project" value="UniProtKB-EC"/>
</dbReference>
<dbReference type="Gene3D" id="3.30.70.100">
    <property type="match status" value="1"/>
</dbReference>
<keyword evidence="4" id="KW-0378">Hydrolase</keyword>